<dbReference type="KEGG" id="piv:NCTC13079_00363"/>
<evidence type="ECO:0000313" key="6">
    <source>
        <dbReference type="EMBL" id="VEJ34863.1"/>
    </source>
</evidence>
<reference evidence="6 7" key="1">
    <citation type="submission" date="2018-12" db="EMBL/GenBank/DDBJ databases">
        <authorList>
            <consortium name="Pathogen Informatics"/>
        </authorList>
    </citation>
    <scope>NUCLEOTIDE SEQUENCE [LARGE SCALE GENOMIC DNA]</scope>
    <source>
        <strain evidence="6 7">NCTC13079</strain>
    </source>
</reference>
<proteinExistence type="predicted"/>
<keyword evidence="6" id="KW-0436">Ligase</keyword>
<dbReference type="InterPro" id="IPR011761">
    <property type="entry name" value="ATP-grasp"/>
</dbReference>
<evidence type="ECO:0000313" key="7">
    <source>
        <dbReference type="Proteomes" id="UP000269544"/>
    </source>
</evidence>
<keyword evidence="7" id="KW-1185">Reference proteome</keyword>
<keyword evidence="1" id="KW-0479">Metal-binding</keyword>
<dbReference type="GO" id="GO:0046872">
    <property type="term" value="F:metal ion binding"/>
    <property type="evidence" value="ECO:0007669"/>
    <property type="project" value="UniProtKB-KW"/>
</dbReference>
<dbReference type="PANTHER" id="PTHR21621:SF0">
    <property type="entry name" value="BETA-CITRYLGLUTAMATE SYNTHASE B-RELATED"/>
    <property type="match status" value="1"/>
</dbReference>
<keyword evidence="3 4" id="KW-0067">ATP-binding</keyword>
<evidence type="ECO:0000259" key="5">
    <source>
        <dbReference type="PROSITE" id="PS50975"/>
    </source>
</evidence>
<dbReference type="InterPro" id="IPR013651">
    <property type="entry name" value="ATP-grasp_RimK-type"/>
</dbReference>
<dbReference type="NCBIfam" id="TIGR00768">
    <property type="entry name" value="rimK_fam"/>
    <property type="match status" value="1"/>
</dbReference>
<protein>
    <submittedName>
        <fullName evidence="6">Alpha-aminoadipate--lysW ligase lysX</fullName>
        <ecNumber evidence="6">6.3.2.-</ecNumber>
    </submittedName>
</protein>
<dbReference type="PROSITE" id="PS50975">
    <property type="entry name" value="ATP_GRASP"/>
    <property type="match status" value="1"/>
</dbReference>
<dbReference type="Proteomes" id="UP000269544">
    <property type="component" value="Chromosome"/>
</dbReference>
<feature type="domain" description="ATP-grasp" evidence="5">
    <location>
        <begin position="103"/>
        <end position="283"/>
    </location>
</feature>
<organism evidence="6 7">
    <name type="scientific">Aedoeadaptatus ivorii</name>
    <dbReference type="NCBI Taxonomy" id="54006"/>
    <lineage>
        <taxon>Bacteria</taxon>
        <taxon>Bacillati</taxon>
        <taxon>Bacillota</taxon>
        <taxon>Tissierellia</taxon>
        <taxon>Tissierellales</taxon>
        <taxon>Peptoniphilaceae</taxon>
        <taxon>Aedoeadaptatus</taxon>
    </lineage>
</organism>
<evidence type="ECO:0000256" key="4">
    <source>
        <dbReference type="PROSITE-ProRule" id="PRU00409"/>
    </source>
</evidence>
<accession>A0A448V0L7</accession>
<evidence type="ECO:0000256" key="3">
    <source>
        <dbReference type="ARBA" id="ARBA00022840"/>
    </source>
</evidence>
<dbReference type="AlphaFoldDB" id="A0A448V0L7"/>
<dbReference type="GO" id="GO:0005524">
    <property type="term" value="F:ATP binding"/>
    <property type="evidence" value="ECO:0007669"/>
    <property type="project" value="UniProtKB-UniRule"/>
</dbReference>
<dbReference type="EC" id="6.3.2.-" evidence="6"/>
<dbReference type="Gene3D" id="3.30.470.20">
    <property type="entry name" value="ATP-grasp fold, B domain"/>
    <property type="match status" value="1"/>
</dbReference>
<dbReference type="PANTHER" id="PTHR21621">
    <property type="entry name" value="RIBOSOMAL PROTEIN S6 MODIFICATION PROTEIN"/>
    <property type="match status" value="1"/>
</dbReference>
<dbReference type="InterPro" id="IPR004666">
    <property type="entry name" value="Rp_bS6_RimK/Lys_biosynth_LsyX"/>
</dbReference>
<dbReference type="InterPro" id="IPR013815">
    <property type="entry name" value="ATP_grasp_subdomain_1"/>
</dbReference>
<evidence type="ECO:0000256" key="1">
    <source>
        <dbReference type="ARBA" id="ARBA00022723"/>
    </source>
</evidence>
<sequence length="286" mass="31609">MSIHIVYHAYLTTSTALTGVIRDLVEKGTNLIPKPHTDYIICKEGEKIVAKDRKRDPEPDAVLFFDKDILLARLLEERYPVFNSSHAIAASDDKIETWRLLAPRLPMVPTIPAPFHYFSSMPEDSYLDAVEALGYPVVVKAAKGSFGEQVFLAEDRAALEERILAMGEAPFLFQPFDLDAAGKDIRVLIVGDTIIGAIKRTNDRDFRANIAAGGRAEPYILNERQRAIALAAHRALGLTFSGIDLTASCERPALIEVNSNMSYMGFQQATGIDVSRKILDHIAALL</sequence>
<name>A0A448V0L7_9FIRM</name>
<dbReference type="Pfam" id="PF08443">
    <property type="entry name" value="RimK"/>
    <property type="match status" value="1"/>
</dbReference>
<keyword evidence="2 4" id="KW-0547">Nucleotide-binding</keyword>
<evidence type="ECO:0000256" key="2">
    <source>
        <dbReference type="ARBA" id="ARBA00022741"/>
    </source>
</evidence>
<dbReference type="RefSeq" id="WP_164715177.1">
    <property type="nucleotide sequence ID" value="NZ_LR134523.1"/>
</dbReference>
<dbReference type="EMBL" id="LR134523">
    <property type="protein sequence ID" value="VEJ34863.1"/>
    <property type="molecule type" value="Genomic_DNA"/>
</dbReference>
<gene>
    <name evidence="6" type="primary">lysX</name>
    <name evidence="6" type="ORF">NCTC13079_00363</name>
</gene>
<dbReference type="SUPFAM" id="SSF56059">
    <property type="entry name" value="Glutathione synthetase ATP-binding domain-like"/>
    <property type="match status" value="1"/>
</dbReference>
<dbReference type="Gene3D" id="3.30.1490.20">
    <property type="entry name" value="ATP-grasp fold, A domain"/>
    <property type="match status" value="1"/>
</dbReference>
<dbReference type="GO" id="GO:0016879">
    <property type="term" value="F:ligase activity, forming carbon-nitrogen bonds"/>
    <property type="evidence" value="ECO:0007669"/>
    <property type="project" value="TreeGrafter"/>
</dbReference>
<dbReference type="GO" id="GO:0005737">
    <property type="term" value="C:cytoplasm"/>
    <property type="evidence" value="ECO:0007669"/>
    <property type="project" value="TreeGrafter"/>
</dbReference>